<comment type="caution">
    <text evidence="2">The sequence shown here is derived from an EMBL/GenBank/DDBJ whole genome shotgun (WGS) entry which is preliminary data.</text>
</comment>
<keyword evidence="1" id="KW-0472">Membrane</keyword>
<gene>
    <name evidence="2" type="ORF">JW984_03735</name>
</gene>
<feature type="transmembrane region" description="Helical" evidence="1">
    <location>
        <begin position="7"/>
        <end position="27"/>
    </location>
</feature>
<evidence type="ECO:0000313" key="2">
    <source>
        <dbReference type="EMBL" id="MBN1572288.1"/>
    </source>
</evidence>
<protein>
    <submittedName>
        <fullName evidence="2">Uncharacterized protein</fullName>
    </submittedName>
</protein>
<keyword evidence="1" id="KW-1133">Transmembrane helix</keyword>
<reference evidence="2" key="1">
    <citation type="journal article" date="2021" name="Environ. Microbiol.">
        <title>Genomic characterization of three novel Desulfobacterota classes expand the metabolic and phylogenetic diversity of the phylum.</title>
        <authorList>
            <person name="Murphy C.L."/>
            <person name="Biggerstaff J."/>
            <person name="Eichhorn A."/>
            <person name="Ewing E."/>
            <person name="Shahan R."/>
            <person name="Soriano D."/>
            <person name="Stewart S."/>
            <person name="VanMol K."/>
            <person name="Walker R."/>
            <person name="Walters P."/>
            <person name="Elshahed M.S."/>
            <person name="Youssef N.H."/>
        </authorList>
    </citation>
    <scope>NUCLEOTIDE SEQUENCE</scope>
    <source>
        <strain evidence="2">Zod_Metabat.24</strain>
    </source>
</reference>
<feature type="transmembrane region" description="Helical" evidence="1">
    <location>
        <begin position="33"/>
        <end position="52"/>
    </location>
</feature>
<proteinExistence type="predicted"/>
<reference evidence="2" key="2">
    <citation type="submission" date="2021-01" db="EMBL/GenBank/DDBJ databases">
        <authorList>
            <person name="Hahn C.R."/>
            <person name="Youssef N.H."/>
            <person name="Elshahed M."/>
        </authorList>
    </citation>
    <scope>NUCLEOTIDE SEQUENCE</scope>
    <source>
        <strain evidence="2">Zod_Metabat.24</strain>
    </source>
</reference>
<dbReference type="Proteomes" id="UP000809273">
    <property type="component" value="Unassembled WGS sequence"/>
</dbReference>
<evidence type="ECO:0000256" key="1">
    <source>
        <dbReference type="SAM" id="Phobius"/>
    </source>
</evidence>
<accession>A0A9D8KD07</accession>
<evidence type="ECO:0000313" key="3">
    <source>
        <dbReference type="Proteomes" id="UP000809273"/>
    </source>
</evidence>
<name>A0A9D8KD07_9DELT</name>
<keyword evidence="1" id="KW-0812">Transmembrane</keyword>
<dbReference type="AlphaFoldDB" id="A0A9D8KD07"/>
<organism evidence="2 3">
    <name type="scientific">Candidatus Zymogenus saltonus</name>
    <dbReference type="NCBI Taxonomy" id="2844893"/>
    <lineage>
        <taxon>Bacteria</taxon>
        <taxon>Deltaproteobacteria</taxon>
        <taxon>Candidatus Zymogenia</taxon>
        <taxon>Candidatus Zymogeniales</taxon>
        <taxon>Candidatus Zymogenaceae</taxon>
        <taxon>Candidatus Zymogenus</taxon>
    </lineage>
</organism>
<dbReference type="EMBL" id="JAFGIX010000019">
    <property type="protein sequence ID" value="MBN1572288.1"/>
    <property type="molecule type" value="Genomic_DNA"/>
</dbReference>
<sequence length="53" mass="5527">MAAITKLTGRLVAVILGLVFMIVGVILSATMVGAIIGIPLLIFGVLLIIRGFF</sequence>